<feature type="compositionally biased region" description="Pro residues" evidence="1">
    <location>
        <begin position="276"/>
        <end position="291"/>
    </location>
</feature>
<evidence type="ECO:0000256" key="1">
    <source>
        <dbReference type="SAM" id="MobiDB-lite"/>
    </source>
</evidence>
<comment type="caution">
    <text evidence="3">The sequence shown here is derived from an EMBL/GenBank/DDBJ whole genome shotgun (WGS) entry which is preliminary data.</text>
</comment>
<feature type="compositionally biased region" description="Polar residues" evidence="1">
    <location>
        <begin position="168"/>
        <end position="188"/>
    </location>
</feature>
<protein>
    <submittedName>
        <fullName evidence="3">Uncharacterized protein</fullName>
    </submittedName>
</protein>
<feature type="compositionally biased region" description="Basic and acidic residues" evidence="1">
    <location>
        <begin position="146"/>
        <end position="166"/>
    </location>
</feature>
<name>A0A133P0B2_GARVA</name>
<proteinExistence type="predicted"/>
<dbReference type="AlphaFoldDB" id="A0A133P0B2"/>
<keyword evidence="2" id="KW-1133">Transmembrane helix</keyword>
<accession>A0A133P0B2</accession>
<reference evidence="3 4" key="1">
    <citation type="submission" date="2016-01" db="EMBL/GenBank/DDBJ databases">
        <authorList>
            <person name="Oliw E.H."/>
        </authorList>
    </citation>
    <scope>NUCLEOTIDE SEQUENCE [LARGE SCALE GENOMIC DNA]</scope>
    <source>
        <strain evidence="3 4">PSS_7772B</strain>
    </source>
</reference>
<dbReference type="PATRIC" id="fig|2702.100.peg.413"/>
<dbReference type="EMBL" id="LRQB01000023">
    <property type="protein sequence ID" value="KXA21961.1"/>
    <property type="molecule type" value="Genomic_DNA"/>
</dbReference>
<feature type="transmembrane region" description="Helical" evidence="2">
    <location>
        <begin position="17"/>
        <end position="40"/>
    </location>
</feature>
<keyword evidence="2" id="KW-0472">Membrane</keyword>
<evidence type="ECO:0000313" key="4">
    <source>
        <dbReference type="Proteomes" id="UP000070687"/>
    </source>
</evidence>
<feature type="compositionally biased region" description="Basic and acidic residues" evidence="1">
    <location>
        <begin position="197"/>
        <end position="255"/>
    </location>
</feature>
<sequence length="316" mass="34570">MIQRIFANVDQNRKRKLIVLVVGIVVLALALTTLGTFWYIKQTERTKAARKQCEIKVAQVMQANNLWKQLIANKVILGLTKDNSSDAKKLARVISEKVPDYVACTANSPEELGSQSAQALASYDWYLNRAEKVRTLSVALLNKKKDKDKDNNKDTSKEEEKTKEETQEVQQATNNVIRKSSVVPQRRQNAPGNAKPGEGKGKKPDAKKPDAKKPDAKKPDAKKPDAKKPDAKKPNDTDNKTNNTDKKGKSGEQGESKPSVGQQDPLDIIDKNSPSPSEPTKPGETPPPSNPSKPGNSNSDSFVDGVGPVTKIITGK</sequence>
<dbReference type="Proteomes" id="UP000070687">
    <property type="component" value="Unassembled WGS sequence"/>
</dbReference>
<keyword evidence="2" id="KW-0812">Transmembrane</keyword>
<gene>
    <name evidence="3" type="ORF">HMPREF3208_00434</name>
</gene>
<organism evidence="3 4">
    <name type="scientific">Gardnerella vaginalis</name>
    <dbReference type="NCBI Taxonomy" id="2702"/>
    <lineage>
        <taxon>Bacteria</taxon>
        <taxon>Bacillati</taxon>
        <taxon>Actinomycetota</taxon>
        <taxon>Actinomycetes</taxon>
        <taxon>Bifidobacteriales</taxon>
        <taxon>Bifidobacteriaceae</taxon>
        <taxon>Gardnerella</taxon>
    </lineage>
</organism>
<dbReference type="OrthoDB" id="3243407at2"/>
<evidence type="ECO:0000313" key="3">
    <source>
        <dbReference type="EMBL" id="KXA21961.1"/>
    </source>
</evidence>
<evidence type="ECO:0000256" key="2">
    <source>
        <dbReference type="SAM" id="Phobius"/>
    </source>
</evidence>
<dbReference type="RefSeq" id="WP_064346970.1">
    <property type="nucleotide sequence ID" value="NZ_KQ956846.1"/>
</dbReference>
<feature type="region of interest" description="Disordered" evidence="1">
    <location>
        <begin position="146"/>
        <end position="316"/>
    </location>
</feature>